<name>A0A553NP30_TIGCA</name>
<evidence type="ECO:0008006" key="9">
    <source>
        <dbReference type="Google" id="ProtNLM"/>
    </source>
</evidence>
<dbReference type="GO" id="GO:0036435">
    <property type="term" value="F:K48-linked polyubiquitin modification-dependent protein binding"/>
    <property type="evidence" value="ECO:0007669"/>
    <property type="project" value="TreeGrafter"/>
</dbReference>
<evidence type="ECO:0000313" key="7">
    <source>
        <dbReference type="EMBL" id="TRY67198.1"/>
    </source>
</evidence>
<dbReference type="GO" id="GO:1903094">
    <property type="term" value="P:negative regulation of protein K48-linked deubiquitination"/>
    <property type="evidence" value="ECO:0007669"/>
    <property type="project" value="TreeGrafter"/>
</dbReference>
<dbReference type="InterPro" id="IPR015940">
    <property type="entry name" value="UBA"/>
</dbReference>
<dbReference type="STRING" id="6832.A0A553NP30"/>
<feature type="region of interest" description="Disordered" evidence="4">
    <location>
        <begin position="141"/>
        <end position="173"/>
    </location>
</feature>
<dbReference type="PROSITE" id="PS50033">
    <property type="entry name" value="UBX"/>
    <property type="match status" value="1"/>
</dbReference>
<dbReference type="OrthoDB" id="10254930at2759"/>
<dbReference type="Gene3D" id="3.10.20.90">
    <property type="entry name" value="Phosphatidylinositol 3-kinase Catalytic Subunit, Chain A, domain 1"/>
    <property type="match status" value="1"/>
</dbReference>
<dbReference type="GO" id="GO:0031397">
    <property type="term" value="P:negative regulation of protein ubiquitination"/>
    <property type="evidence" value="ECO:0007669"/>
    <property type="project" value="TreeGrafter"/>
</dbReference>
<evidence type="ECO:0000256" key="4">
    <source>
        <dbReference type="SAM" id="MobiDB-lite"/>
    </source>
</evidence>
<evidence type="ECO:0000256" key="1">
    <source>
        <dbReference type="ARBA" id="ARBA00004496"/>
    </source>
</evidence>
<protein>
    <recommendedName>
        <fullName evidence="9">UBX domain-containing protein</fullName>
    </recommendedName>
</protein>
<dbReference type="EMBL" id="VCGU01000011">
    <property type="protein sequence ID" value="TRY67198.1"/>
    <property type="molecule type" value="Genomic_DNA"/>
</dbReference>
<dbReference type="AlphaFoldDB" id="A0A553NP30"/>
<dbReference type="OMA" id="AQHFPRK"/>
<dbReference type="SUPFAM" id="SSF46934">
    <property type="entry name" value="UBA-like"/>
    <property type="match status" value="1"/>
</dbReference>
<dbReference type="Proteomes" id="UP000318571">
    <property type="component" value="Chromosome 4"/>
</dbReference>
<comment type="caution">
    <text evidence="7">The sequence shown here is derived from an EMBL/GenBank/DDBJ whole genome shotgun (WGS) entry which is preliminary data.</text>
</comment>
<organism evidence="7 8">
    <name type="scientific">Tigriopus californicus</name>
    <name type="common">Marine copepod</name>
    <dbReference type="NCBI Taxonomy" id="6832"/>
    <lineage>
        <taxon>Eukaryota</taxon>
        <taxon>Metazoa</taxon>
        <taxon>Ecdysozoa</taxon>
        <taxon>Arthropoda</taxon>
        <taxon>Crustacea</taxon>
        <taxon>Multicrustacea</taxon>
        <taxon>Hexanauplia</taxon>
        <taxon>Copepoda</taxon>
        <taxon>Harpacticoida</taxon>
        <taxon>Harpacticidae</taxon>
        <taxon>Tigriopus</taxon>
    </lineage>
</organism>
<dbReference type="SUPFAM" id="SSF54236">
    <property type="entry name" value="Ubiquitin-like"/>
    <property type="match status" value="1"/>
</dbReference>
<evidence type="ECO:0000259" key="6">
    <source>
        <dbReference type="PROSITE" id="PS50033"/>
    </source>
</evidence>
<keyword evidence="8" id="KW-1185">Reference proteome</keyword>
<dbReference type="InterPro" id="IPR001012">
    <property type="entry name" value="UBX_dom"/>
</dbReference>
<dbReference type="Pfam" id="PF22562">
    <property type="entry name" value="UBA_7"/>
    <property type="match status" value="1"/>
</dbReference>
<evidence type="ECO:0000313" key="8">
    <source>
        <dbReference type="Proteomes" id="UP000318571"/>
    </source>
</evidence>
<reference evidence="7 8" key="1">
    <citation type="journal article" date="2018" name="Nat. Ecol. Evol.">
        <title>Genomic signatures of mitonuclear coevolution across populations of Tigriopus californicus.</title>
        <authorList>
            <person name="Barreto F.S."/>
            <person name="Watson E.T."/>
            <person name="Lima T.G."/>
            <person name="Willett C.S."/>
            <person name="Edmands S."/>
            <person name="Li W."/>
            <person name="Burton R.S."/>
        </authorList>
    </citation>
    <scope>NUCLEOTIDE SEQUENCE [LARGE SCALE GENOMIC DNA]</scope>
    <source>
        <strain evidence="7 8">San Diego</strain>
    </source>
</reference>
<feature type="domain" description="UBA" evidence="5">
    <location>
        <begin position="1"/>
        <end position="45"/>
    </location>
</feature>
<sequence length="277" mass="31734">MTSETVEGVLNTLKDMGFNEQKATKALTLTGWKGVEPAMEWLLAHPDDDGVLNEEDLASAPTQSEDSGPTEPKRILTEEEKAEQLKKLEELRVKKRAEREEREKKEAIEREKKRVEDGKAMYQVRDQLQRDEMKKIAEERRREKLETQRAKDRVKAQIEADRQARREREAELRGESLPVAPVAPLAQVVPSGEKRNYDETRIQIRLPDGSTLRQSFQSKEPLSAVRLFASLNRKDGQVGAVRLMTSFPKRIFEEADYEEPLDSLQLVPSAVLIVMKN</sequence>
<feature type="region of interest" description="Disordered" evidence="4">
    <location>
        <begin position="94"/>
        <end position="114"/>
    </location>
</feature>
<comment type="subcellular location">
    <subcellularLocation>
        <location evidence="1">Cytoplasm</location>
    </subcellularLocation>
</comment>
<dbReference type="CDD" id="cd14302">
    <property type="entry name" value="UBA_UBXN1"/>
    <property type="match status" value="1"/>
</dbReference>
<gene>
    <name evidence="7" type="ORF">TCAL_13160</name>
</gene>
<dbReference type="GO" id="GO:0005634">
    <property type="term" value="C:nucleus"/>
    <property type="evidence" value="ECO:0007669"/>
    <property type="project" value="TreeGrafter"/>
</dbReference>
<dbReference type="GO" id="GO:0032435">
    <property type="term" value="P:negative regulation of proteasomal ubiquitin-dependent protein catabolic process"/>
    <property type="evidence" value="ECO:0007669"/>
    <property type="project" value="TreeGrafter"/>
</dbReference>
<dbReference type="PROSITE" id="PS50030">
    <property type="entry name" value="UBA"/>
    <property type="match status" value="1"/>
</dbReference>
<feature type="domain" description="UBX" evidence="6">
    <location>
        <begin position="195"/>
        <end position="274"/>
    </location>
</feature>
<accession>A0A553NP30</accession>
<dbReference type="GO" id="GO:0005737">
    <property type="term" value="C:cytoplasm"/>
    <property type="evidence" value="ECO:0007669"/>
    <property type="project" value="UniProtKB-SubCell"/>
</dbReference>
<evidence type="ECO:0000259" key="5">
    <source>
        <dbReference type="PROSITE" id="PS50030"/>
    </source>
</evidence>
<evidence type="ECO:0000256" key="2">
    <source>
        <dbReference type="ARBA" id="ARBA00022490"/>
    </source>
</evidence>
<dbReference type="InterPro" id="IPR029071">
    <property type="entry name" value="Ubiquitin-like_domsf"/>
</dbReference>
<dbReference type="Gene3D" id="1.10.8.10">
    <property type="entry name" value="DNA helicase RuvA subunit, C-terminal domain"/>
    <property type="match status" value="1"/>
</dbReference>
<feature type="region of interest" description="Disordered" evidence="4">
    <location>
        <begin position="45"/>
        <end position="81"/>
    </location>
</feature>
<evidence type="ECO:0000256" key="3">
    <source>
        <dbReference type="ARBA" id="ARBA00023054"/>
    </source>
</evidence>
<dbReference type="InterPro" id="IPR009060">
    <property type="entry name" value="UBA-like_sf"/>
</dbReference>
<keyword evidence="2" id="KW-0963">Cytoplasm</keyword>
<proteinExistence type="predicted"/>
<dbReference type="InterPro" id="IPR041923">
    <property type="entry name" value="UBA_UBXN1"/>
</dbReference>
<dbReference type="SMART" id="SM00165">
    <property type="entry name" value="UBA"/>
    <property type="match status" value="1"/>
</dbReference>
<dbReference type="Pfam" id="PF00789">
    <property type="entry name" value="UBX"/>
    <property type="match status" value="1"/>
</dbReference>
<dbReference type="PANTHER" id="PTHR46340">
    <property type="entry name" value="UBX DOMAIN-CONTAINING PROTEIN 1"/>
    <property type="match status" value="1"/>
</dbReference>
<dbReference type="SMART" id="SM00166">
    <property type="entry name" value="UBX"/>
    <property type="match status" value="1"/>
</dbReference>
<feature type="compositionally biased region" description="Basic and acidic residues" evidence="4">
    <location>
        <begin position="71"/>
        <end position="81"/>
    </location>
</feature>
<keyword evidence="3" id="KW-0175">Coiled coil</keyword>
<dbReference type="PANTHER" id="PTHR46340:SF1">
    <property type="entry name" value="UBX DOMAIN-CONTAINING PROTEIN 1"/>
    <property type="match status" value="1"/>
</dbReference>